<dbReference type="Proteomes" id="UP000652231">
    <property type="component" value="Unassembled WGS sequence"/>
</dbReference>
<comment type="caution">
    <text evidence="3">The sequence shown here is derived from an EMBL/GenBank/DDBJ whole genome shotgun (WGS) entry which is preliminary data.</text>
</comment>
<evidence type="ECO:0000313" key="4">
    <source>
        <dbReference type="Proteomes" id="UP000652231"/>
    </source>
</evidence>
<dbReference type="AlphaFoldDB" id="A0A8J2Y986"/>
<reference evidence="3" key="1">
    <citation type="journal article" date="2014" name="Int. J. Syst. Evol. Microbiol.">
        <title>Complete genome sequence of Corynebacterium casei LMG S-19264T (=DSM 44701T), isolated from a smear-ripened cheese.</title>
        <authorList>
            <consortium name="US DOE Joint Genome Institute (JGI-PGF)"/>
            <person name="Walter F."/>
            <person name="Albersmeier A."/>
            <person name="Kalinowski J."/>
            <person name="Ruckert C."/>
        </authorList>
    </citation>
    <scope>NUCLEOTIDE SEQUENCE</scope>
    <source>
        <strain evidence="3">CGMCC 1.12924</strain>
    </source>
</reference>
<accession>A0A8J2Y986</accession>
<keyword evidence="4" id="KW-1185">Reference proteome</keyword>
<dbReference type="PROSITE" id="PS51257">
    <property type="entry name" value="PROKAR_LIPOPROTEIN"/>
    <property type="match status" value="1"/>
</dbReference>
<feature type="signal peptide" evidence="1">
    <location>
        <begin position="1"/>
        <end position="20"/>
    </location>
</feature>
<gene>
    <name evidence="3" type="ORF">GCM10011312_09190</name>
</gene>
<dbReference type="RefSeq" id="WP_188439963.1">
    <property type="nucleotide sequence ID" value="NZ_BMGK01000003.1"/>
</dbReference>
<feature type="domain" description="DUF4136" evidence="2">
    <location>
        <begin position="21"/>
        <end position="170"/>
    </location>
</feature>
<dbReference type="Pfam" id="PF13590">
    <property type="entry name" value="DUF4136"/>
    <property type="match status" value="1"/>
</dbReference>
<dbReference type="EMBL" id="BMGK01000003">
    <property type="protein sequence ID" value="GGD87280.1"/>
    <property type="molecule type" value="Genomic_DNA"/>
</dbReference>
<proteinExistence type="predicted"/>
<keyword evidence="1" id="KW-0732">Signal</keyword>
<dbReference type="InterPro" id="IPR025411">
    <property type="entry name" value="DUF4136"/>
</dbReference>
<organism evidence="3 4">
    <name type="scientific">Planktosalinus lacus</name>
    <dbReference type="NCBI Taxonomy" id="1526573"/>
    <lineage>
        <taxon>Bacteria</taxon>
        <taxon>Pseudomonadati</taxon>
        <taxon>Bacteroidota</taxon>
        <taxon>Flavobacteriia</taxon>
        <taxon>Flavobacteriales</taxon>
        <taxon>Flavobacteriaceae</taxon>
        <taxon>Planktosalinus</taxon>
    </lineage>
</organism>
<dbReference type="Gene3D" id="3.30.160.670">
    <property type="match status" value="1"/>
</dbReference>
<evidence type="ECO:0000313" key="3">
    <source>
        <dbReference type="EMBL" id="GGD87280.1"/>
    </source>
</evidence>
<reference evidence="3" key="2">
    <citation type="submission" date="2020-09" db="EMBL/GenBank/DDBJ databases">
        <authorList>
            <person name="Sun Q."/>
            <person name="Zhou Y."/>
        </authorList>
    </citation>
    <scope>NUCLEOTIDE SEQUENCE</scope>
    <source>
        <strain evidence="3">CGMCC 1.12924</strain>
    </source>
</reference>
<protein>
    <recommendedName>
        <fullName evidence="2">DUF4136 domain-containing protein</fullName>
    </recommendedName>
</protein>
<evidence type="ECO:0000259" key="2">
    <source>
        <dbReference type="Pfam" id="PF13590"/>
    </source>
</evidence>
<evidence type="ECO:0000256" key="1">
    <source>
        <dbReference type="SAM" id="SignalP"/>
    </source>
</evidence>
<feature type="chain" id="PRO_5035159203" description="DUF4136 domain-containing protein" evidence="1">
    <location>
        <begin position="21"/>
        <end position="171"/>
    </location>
</feature>
<name>A0A8J2Y986_9FLAO</name>
<sequence>MKAFCYFVFLVFLSSCGATIAYDFDTEKDFTTFTTYNFYPSISSGLSELDDNRIYKITDSILQNKGFVKSQTPQLLVNFYSDEFTTRSRNTIGIGVGNTGRNTSVGVSGGIPIGGDEVNQTLTIDIIEEKTDLLVWQAIANGSYKAKATPQQKDIYYTKTLVKLFKPFPPK</sequence>